<accession>A0ABQ9WDN3</accession>
<gene>
    <name evidence="1" type="ORF">P7K49_001148</name>
</gene>
<keyword evidence="2" id="KW-1185">Reference proteome</keyword>
<name>A0ABQ9WDN3_SAGOE</name>
<protein>
    <submittedName>
        <fullName evidence="1">Uncharacterized protein</fullName>
    </submittedName>
</protein>
<comment type="caution">
    <text evidence="1">The sequence shown here is derived from an EMBL/GenBank/DDBJ whole genome shotgun (WGS) entry which is preliminary data.</text>
</comment>
<evidence type="ECO:0000313" key="2">
    <source>
        <dbReference type="Proteomes" id="UP001266305"/>
    </source>
</evidence>
<organism evidence="1 2">
    <name type="scientific">Saguinus oedipus</name>
    <name type="common">Cotton-top tamarin</name>
    <name type="synonym">Oedipomidas oedipus</name>
    <dbReference type="NCBI Taxonomy" id="9490"/>
    <lineage>
        <taxon>Eukaryota</taxon>
        <taxon>Metazoa</taxon>
        <taxon>Chordata</taxon>
        <taxon>Craniata</taxon>
        <taxon>Vertebrata</taxon>
        <taxon>Euteleostomi</taxon>
        <taxon>Mammalia</taxon>
        <taxon>Eutheria</taxon>
        <taxon>Euarchontoglires</taxon>
        <taxon>Primates</taxon>
        <taxon>Haplorrhini</taxon>
        <taxon>Platyrrhini</taxon>
        <taxon>Cebidae</taxon>
        <taxon>Callitrichinae</taxon>
        <taxon>Saguinus</taxon>
    </lineage>
</organism>
<dbReference type="Proteomes" id="UP001266305">
    <property type="component" value="Unassembled WGS sequence"/>
</dbReference>
<reference evidence="1 2" key="1">
    <citation type="submission" date="2023-05" db="EMBL/GenBank/DDBJ databases">
        <title>B98-5 Cell Line De Novo Hybrid Assembly: An Optical Mapping Approach.</title>
        <authorList>
            <person name="Kananen K."/>
            <person name="Auerbach J.A."/>
            <person name="Kautto E."/>
            <person name="Blachly J.S."/>
        </authorList>
    </citation>
    <scope>NUCLEOTIDE SEQUENCE [LARGE SCALE GENOMIC DNA]</scope>
    <source>
        <strain evidence="1">B95-8</strain>
        <tissue evidence="1">Cell line</tissue>
    </source>
</reference>
<proteinExistence type="predicted"/>
<sequence length="184" mass="19873">MGKEASHPRGSLWEWRCSNESKKGKCTKAKVAHMDGTGPGVKDDAEEGIPQRESIDLHTTLHTVVETHYTRMVRGHERNLSHKSELVGSGSQICLSKSLICGTDTVQRVVMAMSLADAKVIVQDKPQMLTSLQGKHASEALGVLGGRAAQRLDSATELVVGDTTPYSCPCPWVTFTILKLCSSG</sequence>
<dbReference type="EMBL" id="JASSZA010000001">
    <property type="protein sequence ID" value="KAK2119762.1"/>
    <property type="molecule type" value="Genomic_DNA"/>
</dbReference>
<evidence type="ECO:0000313" key="1">
    <source>
        <dbReference type="EMBL" id="KAK2119762.1"/>
    </source>
</evidence>